<evidence type="ECO:0000313" key="1">
    <source>
        <dbReference type="EMBL" id="CAG9856007.1"/>
    </source>
</evidence>
<dbReference type="Proteomes" id="UP001153712">
    <property type="component" value="Chromosome 11"/>
</dbReference>
<proteinExistence type="predicted"/>
<sequence length="207" mass="23896">MEKCGGKYGPCPGSATYRLDKLNCKLKCLKGNAAGTRCIVKKLRNVIKERNKERDHYHHHNKCSPLNCTLKRCPDPCGPHPCSVENTCPKYIEEVCSKYRTLWMHLCQTMTERSFLVWENDDLQQQIDRLTDQYITPHDDREICICCSNAKPGYIKCACCDCRDDEKDVCICNKSEESDDESEASKNYGIIDYCELLKLKSQTFPYK</sequence>
<protein>
    <submittedName>
        <fullName evidence="1">Uncharacterized protein</fullName>
    </submittedName>
</protein>
<name>A0A9N9THC7_PHYSR</name>
<keyword evidence="2" id="KW-1185">Reference proteome</keyword>
<evidence type="ECO:0000313" key="2">
    <source>
        <dbReference type="Proteomes" id="UP001153712"/>
    </source>
</evidence>
<gene>
    <name evidence="1" type="ORF">PHYEVI_LOCUS2437</name>
</gene>
<organism evidence="1 2">
    <name type="scientific">Phyllotreta striolata</name>
    <name type="common">Striped flea beetle</name>
    <name type="synonym">Crioceris striolata</name>
    <dbReference type="NCBI Taxonomy" id="444603"/>
    <lineage>
        <taxon>Eukaryota</taxon>
        <taxon>Metazoa</taxon>
        <taxon>Ecdysozoa</taxon>
        <taxon>Arthropoda</taxon>
        <taxon>Hexapoda</taxon>
        <taxon>Insecta</taxon>
        <taxon>Pterygota</taxon>
        <taxon>Neoptera</taxon>
        <taxon>Endopterygota</taxon>
        <taxon>Coleoptera</taxon>
        <taxon>Polyphaga</taxon>
        <taxon>Cucujiformia</taxon>
        <taxon>Chrysomeloidea</taxon>
        <taxon>Chrysomelidae</taxon>
        <taxon>Galerucinae</taxon>
        <taxon>Alticini</taxon>
        <taxon>Phyllotreta</taxon>
    </lineage>
</organism>
<dbReference type="EMBL" id="OU900104">
    <property type="protein sequence ID" value="CAG9856007.1"/>
    <property type="molecule type" value="Genomic_DNA"/>
</dbReference>
<accession>A0A9N9THC7</accession>
<dbReference type="AlphaFoldDB" id="A0A9N9THC7"/>
<reference evidence="1" key="1">
    <citation type="submission" date="2022-01" db="EMBL/GenBank/DDBJ databases">
        <authorList>
            <person name="King R."/>
        </authorList>
    </citation>
    <scope>NUCLEOTIDE SEQUENCE</scope>
</reference>
<dbReference type="OrthoDB" id="10420216at2759"/>